<dbReference type="AlphaFoldDB" id="A0A836ACB9"/>
<organism evidence="1 2">
    <name type="scientific">Ovis aries</name>
    <name type="common">Sheep</name>
    <dbReference type="NCBI Taxonomy" id="9940"/>
    <lineage>
        <taxon>Eukaryota</taxon>
        <taxon>Metazoa</taxon>
        <taxon>Chordata</taxon>
        <taxon>Craniata</taxon>
        <taxon>Vertebrata</taxon>
        <taxon>Euteleostomi</taxon>
        <taxon>Mammalia</taxon>
        <taxon>Eutheria</taxon>
        <taxon>Laurasiatheria</taxon>
        <taxon>Artiodactyla</taxon>
        <taxon>Ruminantia</taxon>
        <taxon>Pecora</taxon>
        <taxon>Bovidae</taxon>
        <taxon>Caprinae</taxon>
        <taxon>Ovis</taxon>
    </lineage>
</organism>
<name>A0A836ACB9_SHEEP</name>
<evidence type="ECO:0000313" key="1">
    <source>
        <dbReference type="EMBL" id="KAG5204850.1"/>
    </source>
</evidence>
<evidence type="ECO:0000313" key="2">
    <source>
        <dbReference type="Proteomes" id="UP000664991"/>
    </source>
</evidence>
<comment type="caution">
    <text evidence="1">The sequence shown here is derived from an EMBL/GenBank/DDBJ whole genome shotgun (WGS) entry which is preliminary data.</text>
</comment>
<reference evidence="1 2" key="1">
    <citation type="submission" date="2020-12" db="EMBL/GenBank/DDBJ databases">
        <title>De novo assembly of Tibetan sheep genome.</title>
        <authorList>
            <person name="Li X."/>
        </authorList>
    </citation>
    <scope>NUCLEOTIDE SEQUENCE [LARGE SCALE GENOMIC DNA]</scope>
    <source>
        <tissue evidence="1">Heart</tissue>
    </source>
</reference>
<accession>A0A836ACB9</accession>
<sequence length="177" mass="20217">MDYIACQVSLSVTNSQSLLKFMSIKSVMPSNHLILCLSLLLPSILPSIRVFSNESVLHIRWPNYWSFSISPSSEYSGLISFRMGWFDLAVQGTLKSSTPQFKSISSLMRSLLYGPPRSTQTVKHLSTMRETRVRSLGWEDPLEKEMAIHSRTIAWKIPWTEEPGRLQSMGSQRVRHN</sequence>
<dbReference type="Proteomes" id="UP000664991">
    <property type="component" value="Unassembled WGS sequence"/>
</dbReference>
<dbReference type="EMBL" id="JAEMGP010000009">
    <property type="protein sequence ID" value="KAG5204850.1"/>
    <property type="molecule type" value="Genomic_DNA"/>
</dbReference>
<protein>
    <submittedName>
        <fullName evidence="1">Uncharacterized protein</fullName>
    </submittedName>
</protein>
<gene>
    <name evidence="1" type="ORF">JEQ12_019295</name>
</gene>
<proteinExistence type="predicted"/>